<reference evidence="2" key="2">
    <citation type="submission" date="2015-01" db="EMBL/GenBank/DDBJ databases">
        <title>Evolutionary Origins and Diversification of the Mycorrhizal Mutualists.</title>
        <authorList>
            <consortium name="DOE Joint Genome Institute"/>
            <consortium name="Mycorrhizal Genomics Consortium"/>
            <person name="Kohler A."/>
            <person name="Kuo A."/>
            <person name="Nagy L.G."/>
            <person name="Floudas D."/>
            <person name="Copeland A."/>
            <person name="Barry K.W."/>
            <person name="Cichocki N."/>
            <person name="Veneault-Fourrey C."/>
            <person name="LaButti K."/>
            <person name="Lindquist E.A."/>
            <person name="Lipzen A."/>
            <person name="Lundell T."/>
            <person name="Morin E."/>
            <person name="Murat C."/>
            <person name="Riley R."/>
            <person name="Ohm R."/>
            <person name="Sun H."/>
            <person name="Tunlid A."/>
            <person name="Henrissat B."/>
            <person name="Grigoriev I.V."/>
            <person name="Hibbett D.S."/>
            <person name="Martin F."/>
        </authorList>
    </citation>
    <scope>NUCLEOTIDE SEQUENCE [LARGE SCALE GENOMIC DNA]</scope>
    <source>
        <strain evidence="2">Foug A</strain>
    </source>
</reference>
<dbReference type="HOGENOM" id="CLU_163769_1_0_1"/>
<feature type="non-terminal residue" evidence="1">
    <location>
        <position position="93"/>
    </location>
</feature>
<reference evidence="1 2" key="1">
    <citation type="submission" date="2014-04" db="EMBL/GenBank/DDBJ databases">
        <authorList>
            <consortium name="DOE Joint Genome Institute"/>
            <person name="Kuo A."/>
            <person name="Kohler A."/>
            <person name="Nagy L.G."/>
            <person name="Floudas D."/>
            <person name="Copeland A."/>
            <person name="Barry K.W."/>
            <person name="Cichocki N."/>
            <person name="Veneault-Fourrey C."/>
            <person name="LaButti K."/>
            <person name="Lindquist E.A."/>
            <person name="Lipzen A."/>
            <person name="Lundell T."/>
            <person name="Morin E."/>
            <person name="Murat C."/>
            <person name="Sun H."/>
            <person name="Tunlid A."/>
            <person name="Henrissat B."/>
            <person name="Grigoriev I.V."/>
            <person name="Hibbett D.S."/>
            <person name="Martin F."/>
            <person name="Nordberg H.P."/>
            <person name="Cantor M.N."/>
            <person name="Hua S.X."/>
        </authorList>
    </citation>
    <scope>NUCLEOTIDE SEQUENCE [LARGE SCALE GENOMIC DNA]</scope>
    <source>
        <strain evidence="1 2">Foug A</strain>
    </source>
</reference>
<dbReference type="InParanoid" id="A0A0C3DAW1"/>
<proteinExistence type="predicted"/>
<protein>
    <submittedName>
        <fullName evidence="1">Uncharacterized protein</fullName>
    </submittedName>
</protein>
<sequence length="93" mass="10487">MHQEDAFGFVDPTDILQCCHLVPAFSDGKQHSDGIALSQSSRDADDWKYYHVNQFVDHNMLMRYHWGLGVGHAYAHSTKPTSETQSVSDFSEG</sequence>
<gene>
    <name evidence="1" type="ORF">SCLCIDRAFT_98436</name>
</gene>
<dbReference type="AlphaFoldDB" id="A0A0C3DAW1"/>
<dbReference type="STRING" id="1036808.A0A0C3DAW1"/>
<evidence type="ECO:0000313" key="1">
    <source>
        <dbReference type="EMBL" id="KIM57875.1"/>
    </source>
</evidence>
<dbReference type="EMBL" id="KN822094">
    <property type="protein sequence ID" value="KIM57875.1"/>
    <property type="molecule type" value="Genomic_DNA"/>
</dbReference>
<dbReference type="OrthoDB" id="2654015at2759"/>
<accession>A0A0C3DAW1</accession>
<dbReference type="Proteomes" id="UP000053989">
    <property type="component" value="Unassembled WGS sequence"/>
</dbReference>
<evidence type="ECO:0000313" key="2">
    <source>
        <dbReference type="Proteomes" id="UP000053989"/>
    </source>
</evidence>
<name>A0A0C3DAW1_9AGAM</name>
<keyword evidence="2" id="KW-1185">Reference proteome</keyword>
<organism evidence="1 2">
    <name type="scientific">Scleroderma citrinum Foug A</name>
    <dbReference type="NCBI Taxonomy" id="1036808"/>
    <lineage>
        <taxon>Eukaryota</taxon>
        <taxon>Fungi</taxon>
        <taxon>Dikarya</taxon>
        <taxon>Basidiomycota</taxon>
        <taxon>Agaricomycotina</taxon>
        <taxon>Agaricomycetes</taxon>
        <taxon>Agaricomycetidae</taxon>
        <taxon>Boletales</taxon>
        <taxon>Sclerodermatineae</taxon>
        <taxon>Sclerodermataceae</taxon>
        <taxon>Scleroderma</taxon>
    </lineage>
</organism>